<dbReference type="EMBL" id="LAZR01033236">
    <property type="protein sequence ID" value="KKL48666.1"/>
    <property type="molecule type" value="Genomic_DNA"/>
</dbReference>
<proteinExistence type="predicted"/>
<sequence>MKKMIQLNLTEEESLILEAIVAVGISIHFKDASRVERNTCFMELLLSRWPEASESLAEKMTGLVDINMEMIEAK</sequence>
<protein>
    <submittedName>
        <fullName evidence="1">Uncharacterized protein</fullName>
    </submittedName>
</protein>
<accession>A0A0F9D4Q8</accession>
<gene>
    <name evidence="1" type="ORF">LCGC14_2323180</name>
</gene>
<dbReference type="AlphaFoldDB" id="A0A0F9D4Q8"/>
<comment type="caution">
    <text evidence="1">The sequence shown here is derived from an EMBL/GenBank/DDBJ whole genome shotgun (WGS) entry which is preliminary data.</text>
</comment>
<organism evidence="1">
    <name type="scientific">marine sediment metagenome</name>
    <dbReference type="NCBI Taxonomy" id="412755"/>
    <lineage>
        <taxon>unclassified sequences</taxon>
        <taxon>metagenomes</taxon>
        <taxon>ecological metagenomes</taxon>
    </lineage>
</organism>
<name>A0A0F9D4Q8_9ZZZZ</name>
<evidence type="ECO:0000313" key="1">
    <source>
        <dbReference type="EMBL" id="KKL48666.1"/>
    </source>
</evidence>
<reference evidence="1" key="1">
    <citation type="journal article" date="2015" name="Nature">
        <title>Complex archaea that bridge the gap between prokaryotes and eukaryotes.</title>
        <authorList>
            <person name="Spang A."/>
            <person name="Saw J.H."/>
            <person name="Jorgensen S.L."/>
            <person name="Zaremba-Niedzwiedzka K."/>
            <person name="Martijn J."/>
            <person name="Lind A.E."/>
            <person name="van Eijk R."/>
            <person name="Schleper C."/>
            <person name="Guy L."/>
            <person name="Ettema T.J."/>
        </authorList>
    </citation>
    <scope>NUCLEOTIDE SEQUENCE</scope>
</reference>